<evidence type="ECO:0008006" key="6">
    <source>
        <dbReference type="Google" id="ProtNLM"/>
    </source>
</evidence>
<dbReference type="Proteomes" id="UP000183918">
    <property type="component" value="Unassembled WGS sequence"/>
</dbReference>
<gene>
    <name evidence="4" type="ORF">SAMN02910414_02194</name>
</gene>
<dbReference type="Gene3D" id="3.40.50.300">
    <property type="entry name" value="P-loop containing nucleotide triphosphate hydrolases"/>
    <property type="match status" value="1"/>
</dbReference>
<keyword evidence="5" id="KW-1185">Reference proteome</keyword>
<dbReference type="SUPFAM" id="SSF52540">
    <property type="entry name" value="P-loop containing nucleoside triphosphate hydrolases"/>
    <property type="match status" value="1"/>
</dbReference>
<feature type="region of interest" description="Disordered" evidence="3">
    <location>
        <begin position="474"/>
        <end position="493"/>
    </location>
</feature>
<protein>
    <recommendedName>
        <fullName evidence="6">Tetratricopeptide repeat-containing protein</fullName>
    </recommendedName>
</protein>
<name>A0A1H3M4D5_9FIRM</name>
<dbReference type="InterPro" id="IPR027417">
    <property type="entry name" value="P-loop_NTPase"/>
</dbReference>
<evidence type="ECO:0000313" key="5">
    <source>
        <dbReference type="Proteomes" id="UP000183918"/>
    </source>
</evidence>
<accession>A0A1H3M4D5</accession>
<keyword evidence="1" id="KW-0802">TPR repeat</keyword>
<dbReference type="InterPro" id="IPR019734">
    <property type="entry name" value="TPR_rpt"/>
</dbReference>
<dbReference type="PROSITE" id="PS50005">
    <property type="entry name" value="TPR"/>
    <property type="match status" value="1"/>
</dbReference>
<dbReference type="SUPFAM" id="SSF48452">
    <property type="entry name" value="TPR-like"/>
    <property type="match status" value="1"/>
</dbReference>
<feature type="compositionally biased region" description="Basic and acidic residues" evidence="3">
    <location>
        <begin position="502"/>
        <end position="518"/>
    </location>
</feature>
<dbReference type="RefSeq" id="WP_074718890.1">
    <property type="nucleotide sequence ID" value="NZ_FNPG01000030.1"/>
</dbReference>
<feature type="compositionally biased region" description="Basic and acidic residues" evidence="3">
    <location>
        <begin position="581"/>
        <end position="591"/>
    </location>
</feature>
<dbReference type="AlphaFoldDB" id="A0A1H3M4D5"/>
<feature type="coiled-coil region" evidence="2">
    <location>
        <begin position="215"/>
        <end position="259"/>
    </location>
</feature>
<keyword evidence="2" id="KW-0175">Coiled coil</keyword>
<evidence type="ECO:0000313" key="4">
    <source>
        <dbReference type="EMBL" id="SDY70885.1"/>
    </source>
</evidence>
<dbReference type="EMBL" id="FNPG01000030">
    <property type="protein sequence ID" value="SDY70885.1"/>
    <property type="molecule type" value="Genomic_DNA"/>
</dbReference>
<feature type="region of interest" description="Disordered" evidence="3">
    <location>
        <begin position="628"/>
        <end position="647"/>
    </location>
</feature>
<feature type="compositionally biased region" description="Basic and acidic residues" evidence="3">
    <location>
        <begin position="528"/>
        <end position="569"/>
    </location>
</feature>
<organism evidence="4 5">
    <name type="scientific">Lachnobacterium bovis DSM 14045</name>
    <dbReference type="NCBI Taxonomy" id="1122142"/>
    <lineage>
        <taxon>Bacteria</taxon>
        <taxon>Bacillati</taxon>
        <taxon>Bacillota</taxon>
        <taxon>Clostridia</taxon>
        <taxon>Lachnospirales</taxon>
        <taxon>Lachnospiraceae</taxon>
        <taxon>Lachnobacterium</taxon>
    </lineage>
</organism>
<feature type="repeat" description="TPR" evidence="1">
    <location>
        <begin position="74"/>
        <end position="107"/>
    </location>
</feature>
<dbReference type="InterPro" id="IPR011990">
    <property type="entry name" value="TPR-like_helical_dom_sf"/>
</dbReference>
<evidence type="ECO:0000256" key="1">
    <source>
        <dbReference type="PROSITE-ProRule" id="PRU00339"/>
    </source>
</evidence>
<proteinExistence type="predicted"/>
<feature type="coiled-coil region" evidence="2">
    <location>
        <begin position="342"/>
        <end position="369"/>
    </location>
</feature>
<dbReference type="Gene3D" id="1.25.40.10">
    <property type="entry name" value="Tetratricopeptide repeat domain"/>
    <property type="match status" value="1"/>
</dbReference>
<dbReference type="OrthoDB" id="9760891at2"/>
<feature type="region of interest" description="Disordered" evidence="3">
    <location>
        <begin position="664"/>
        <end position="718"/>
    </location>
</feature>
<reference evidence="4 5" key="1">
    <citation type="submission" date="2016-10" db="EMBL/GenBank/DDBJ databases">
        <authorList>
            <person name="de Groot N.N."/>
        </authorList>
    </citation>
    <scope>NUCLEOTIDE SEQUENCE [LARGE SCALE GENOMIC DNA]</scope>
    <source>
        <strain evidence="4 5">DSM 14045</strain>
    </source>
</reference>
<evidence type="ECO:0000256" key="3">
    <source>
        <dbReference type="SAM" id="MobiDB-lite"/>
    </source>
</evidence>
<feature type="region of interest" description="Disordered" evidence="3">
    <location>
        <begin position="500"/>
        <end position="606"/>
    </location>
</feature>
<feature type="compositionally biased region" description="Acidic residues" evidence="3">
    <location>
        <begin position="480"/>
        <end position="489"/>
    </location>
</feature>
<sequence length="979" mass="111608">MDKYEYNLKLDEIKNLYKDCKYEAAAKVADGINWNKVKNVNILVKVGDVYEKLGRLEDAREILILAYNRSPLGRNIIYKLAKLALKLNDIESANEYYDEFVEIGPNDAMKFALKYEIKKATGATTEELIPILESLKEHEYTEEWAYELAYLYHKADMVQKCVSACDELILWFGDGPYVERALELKILYHPLTKKQEEKYKKFHLDNKKIQKIEKLVEENEISETLEKKASKENEEKYDTDSLKKSLEGFIKEIKDAKNREEIDSKLNKVKELVVDIPYLKVIQVDDEVLKETKNIETDEEIDGSLKMNFKELLSEGTKGQINITKSENDGKEAEQLSIDDILGEWEKTKRAAETALKKAEEKKLNASKARALAVAEDILKRLNEVIPKLKEGYSPKELLEREYLKDKYDLVEAAREHNLGIELDPDKIKEKEKAKEQNEIKSAIEAERAVADIYNSDADVVSAKSEKVQNNLNLTNKVEDYDEEDDSQNDDTVVVNNQDTVVETKKVSESRSENKNTTEDVENTANVDTKDDQEKIVDSKDGSTKDAIEKVEKSSELKDNVARVDESKQIKQSVEDDVETDDKTEKGKDNENSVTKNVEVDSEDTVENIGEEAWNGLCNIFNNVFKSTEKDETEEEDPVEQLLDKNDEIADKTGVLVDFDEVKTDKSDNKNDNKDVKNQSAESDKLTEDTKPMPTREELEEEIKKQLSEKKAERSRQIKKNGEVVKELTNAQKSIFSYFVPIKGMEKQLCQVLTGLKERLEDKTNANTKNLIVQGTRGCGKTVLATGIIKVLQEETGKPEGRVGKIQASALNKKDINKLIKKVSGGCLIIENVCELTKKTAVALSLLMEHDTSGMLIIFEDTPNGIEKAFSLDAGLEKKFSEKITVPIFNNDELVAFGKAYCSELGYAIDEMAILALYNRINNIQRLDQATTISEVKDIIDEAIMNERKKGRIKAFSRFNNKKRYTEDNRIILREKDFE</sequence>
<evidence type="ECO:0000256" key="2">
    <source>
        <dbReference type="SAM" id="Coils"/>
    </source>
</evidence>
<dbReference type="STRING" id="1122142.SAMN02910414_02194"/>